<sequence length="12" mass="1409">MHSDMSPLLHQI</sequence>
<protein>
    <submittedName>
        <fullName evidence="1">Uncharacterized protein</fullName>
    </submittedName>
</protein>
<name>A0A2P2IMU6_RHIMU</name>
<proteinExistence type="predicted"/>
<accession>A0A2P2IMU6</accession>
<reference evidence="1" key="1">
    <citation type="submission" date="2018-02" db="EMBL/GenBank/DDBJ databases">
        <title>Rhizophora mucronata_Transcriptome.</title>
        <authorList>
            <person name="Meera S.P."/>
            <person name="Sreeshan A."/>
            <person name="Augustine A."/>
        </authorList>
    </citation>
    <scope>NUCLEOTIDE SEQUENCE</scope>
    <source>
        <tissue evidence="1">Leaf</tissue>
    </source>
</reference>
<organism evidence="1">
    <name type="scientific">Rhizophora mucronata</name>
    <name type="common">Asiatic mangrove</name>
    <dbReference type="NCBI Taxonomy" id="61149"/>
    <lineage>
        <taxon>Eukaryota</taxon>
        <taxon>Viridiplantae</taxon>
        <taxon>Streptophyta</taxon>
        <taxon>Embryophyta</taxon>
        <taxon>Tracheophyta</taxon>
        <taxon>Spermatophyta</taxon>
        <taxon>Magnoliopsida</taxon>
        <taxon>eudicotyledons</taxon>
        <taxon>Gunneridae</taxon>
        <taxon>Pentapetalae</taxon>
        <taxon>rosids</taxon>
        <taxon>fabids</taxon>
        <taxon>Malpighiales</taxon>
        <taxon>Rhizophoraceae</taxon>
        <taxon>Rhizophora</taxon>
    </lineage>
</organism>
<dbReference type="EMBL" id="GGEC01002074">
    <property type="protein sequence ID" value="MBW82557.1"/>
    <property type="molecule type" value="Transcribed_RNA"/>
</dbReference>
<evidence type="ECO:0000313" key="1">
    <source>
        <dbReference type="EMBL" id="MBW82557.1"/>
    </source>
</evidence>